<dbReference type="EMBL" id="JAKEVZ010000007">
    <property type="protein sequence ID" value="MCF1751539.1"/>
    <property type="molecule type" value="Genomic_DNA"/>
</dbReference>
<protein>
    <submittedName>
        <fullName evidence="1">Uncharacterized protein</fullName>
    </submittedName>
</protein>
<name>A0ABS9BU17_9BACT</name>
<sequence>MYKSKEIRWFGEEEQPHLIAWFGKQGLSFETTTPRIDHYLILPFRQISIKLREGNIEVKTRIANPDFAKLEPTASGVFELYEKWSFRLSESDFLSREIIGHGIEQWLATEKRRMGLKVSMDASGQQRIIPIGDQIPFGCQLEYTELKVKGRTTYTFALEWFGDRFIDLDPAILSALLGGHEFRLEDSMGYGEYLMKVNGFVP</sequence>
<proteinExistence type="predicted"/>
<dbReference type="RefSeq" id="WP_234861517.1">
    <property type="nucleotide sequence ID" value="NZ_JAKEVZ010000007.1"/>
</dbReference>
<comment type="caution">
    <text evidence="1">The sequence shown here is derived from an EMBL/GenBank/DDBJ whole genome shotgun (WGS) entry which is preliminary data.</text>
</comment>
<dbReference type="Proteomes" id="UP001201449">
    <property type="component" value="Unassembled WGS sequence"/>
</dbReference>
<evidence type="ECO:0000313" key="2">
    <source>
        <dbReference type="Proteomes" id="UP001201449"/>
    </source>
</evidence>
<accession>A0ABS9BU17</accession>
<reference evidence="1 2" key="1">
    <citation type="submission" date="2022-01" db="EMBL/GenBank/DDBJ databases">
        <title>Mariniradius saccharolyticus sp. nov., isolated from sediment of a river.</title>
        <authorList>
            <person name="Liu H."/>
        </authorList>
    </citation>
    <scope>NUCLEOTIDE SEQUENCE [LARGE SCALE GENOMIC DNA]</scope>
    <source>
        <strain evidence="1 2">RY-2</strain>
    </source>
</reference>
<organism evidence="1 2">
    <name type="scientific">Mariniradius sediminis</name>
    <dbReference type="NCBI Taxonomy" id="2909237"/>
    <lineage>
        <taxon>Bacteria</taxon>
        <taxon>Pseudomonadati</taxon>
        <taxon>Bacteroidota</taxon>
        <taxon>Cytophagia</taxon>
        <taxon>Cytophagales</taxon>
        <taxon>Cyclobacteriaceae</taxon>
        <taxon>Mariniradius</taxon>
    </lineage>
</organism>
<keyword evidence="2" id="KW-1185">Reference proteome</keyword>
<gene>
    <name evidence="1" type="ORF">L0U89_10700</name>
</gene>
<evidence type="ECO:0000313" key="1">
    <source>
        <dbReference type="EMBL" id="MCF1751539.1"/>
    </source>
</evidence>